<feature type="compositionally biased region" description="Basic and acidic residues" evidence="1">
    <location>
        <begin position="410"/>
        <end position="420"/>
    </location>
</feature>
<feature type="region of interest" description="Disordered" evidence="1">
    <location>
        <begin position="218"/>
        <end position="286"/>
    </location>
</feature>
<dbReference type="EMBL" id="JAHFXF010000090">
    <property type="protein sequence ID" value="KAG9696894.1"/>
    <property type="molecule type" value="Genomic_DNA"/>
</dbReference>
<evidence type="ECO:0000256" key="1">
    <source>
        <dbReference type="SAM" id="MobiDB-lite"/>
    </source>
</evidence>
<sequence>MAETIAGMHLALGPLLSGCYSIVKGINQLRQSYNFMPLTLMSIVLTLSQVDFTLAEYSGTAKDQFYEQFDGIKIACTMILSLLEKHVSDLLDTAGSEMPLKAQKTSRKDKLKALYNESEMEGLFVQLKDHNALLNTMFNQLHSDNQNRMIDMMTNQEKTLKSMLEAQNSLRRFLHDGPVDKEIDTASILSSTTSVTALTAFEFDSIIKATAVYKRCTSRMPPHSVSEPSQISAMSYDVSEDASRSQSPVDLAPHGRPRSANHEPINVQHQHGDSIEYEPDITPRDERRRRSFNTVRKDDLLGLHVEDQARSASHERIKQKTIEMLIQRQREGPVEYEPDTENLSYASGNTSKVALNNPKLLQMVDDTDSYRIKEASTADVDCDMLTAATLRYHDAQDNISREHRKKRKEARSPRAFEERQQNAMSRISAPDLGARERSFETSRTPLSPALLYDEAEERSELEEWFQKEHEMNEEYRKSLAKAEERSELEEWFRKEHEKNEEYRKSLADTSTIPESFNERRLA</sequence>
<organism evidence="2 3">
    <name type="scientific">Aureobasidium melanogenum</name>
    <name type="common">Aureobasidium pullulans var. melanogenum</name>
    <dbReference type="NCBI Taxonomy" id="46634"/>
    <lineage>
        <taxon>Eukaryota</taxon>
        <taxon>Fungi</taxon>
        <taxon>Dikarya</taxon>
        <taxon>Ascomycota</taxon>
        <taxon>Pezizomycotina</taxon>
        <taxon>Dothideomycetes</taxon>
        <taxon>Dothideomycetidae</taxon>
        <taxon>Dothideales</taxon>
        <taxon>Saccotheciaceae</taxon>
        <taxon>Aureobasidium</taxon>
    </lineage>
</organism>
<gene>
    <name evidence="2" type="ORF">KCU76_g3399</name>
</gene>
<dbReference type="OrthoDB" id="3945231at2759"/>
<comment type="caution">
    <text evidence="2">The sequence shown here is derived from an EMBL/GenBank/DDBJ whole genome shotgun (WGS) entry which is preliminary data.</text>
</comment>
<reference evidence="2" key="2">
    <citation type="submission" date="2021-08" db="EMBL/GenBank/DDBJ databases">
        <authorList>
            <person name="Gostincar C."/>
            <person name="Sun X."/>
            <person name="Song Z."/>
            <person name="Gunde-Cimerman N."/>
        </authorList>
    </citation>
    <scope>NUCLEOTIDE SEQUENCE</scope>
    <source>
        <strain evidence="2">EXF-9911</strain>
    </source>
</reference>
<feature type="region of interest" description="Disordered" evidence="1">
    <location>
        <begin position="494"/>
        <end position="522"/>
    </location>
</feature>
<feature type="region of interest" description="Disordered" evidence="1">
    <location>
        <begin position="397"/>
        <end position="425"/>
    </location>
</feature>
<name>A0A9P8JAX2_AURME</name>
<proteinExistence type="predicted"/>
<reference evidence="2" key="1">
    <citation type="journal article" date="2021" name="J Fungi (Basel)">
        <title>Virulence traits and population genomics of the black yeast Aureobasidium melanogenum.</title>
        <authorList>
            <person name="Cernosa A."/>
            <person name="Sun X."/>
            <person name="Gostincar C."/>
            <person name="Fang C."/>
            <person name="Gunde-Cimerman N."/>
            <person name="Song Z."/>
        </authorList>
    </citation>
    <scope>NUCLEOTIDE SEQUENCE</scope>
    <source>
        <strain evidence="2">EXF-9911</strain>
    </source>
</reference>
<accession>A0A9P8JAX2</accession>
<dbReference type="Proteomes" id="UP000779574">
    <property type="component" value="Unassembled WGS sequence"/>
</dbReference>
<feature type="compositionally biased region" description="Basic and acidic residues" evidence="1">
    <location>
        <begin position="494"/>
        <end position="506"/>
    </location>
</feature>
<evidence type="ECO:0000313" key="3">
    <source>
        <dbReference type="Proteomes" id="UP000779574"/>
    </source>
</evidence>
<dbReference type="AlphaFoldDB" id="A0A9P8JAX2"/>
<feature type="non-terminal residue" evidence="2">
    <location>
        <position position="1"/>
    </location>
</feature>
<protein>
    <submittedName>
        <fullName evidence="2">Uncharacterized protein</fullName>
    </submittedName>
</protein>
<evidence type="ECO:0000313" key="2">
    <source>
        <dbReference type="EMBL" id="KAG9696894.1"/>
    </source>
</evidence>